<dbReference type="AlphaFoldDB" id="A0A2J6RP03"/>
<dbReference type="OrthoDB" id="2157530at2759"/>
<dbReference type="InterPro" id="IPR010730">
    <property type="entry name" value="HET"/>
</dbReference>
<feature type="domain" description="Heterokaryon incompatibility" evidence="1">
    <location>
        <begin position="87"/>
        <end position="172"/>
    </location>
</feature>
<protein>
    <recommendedName>
        <fullName evidence="1">Heterokaryon incompatibility domain-containing protein</fullName>
    </recommendedName>
</protein>
<dbReference type="InterPro" id="IPR052895">
    <property type="entry name" value="HetReg/Transcr_Mod"/>
</dbReference>
<dbReference type="PANTHER" id="PTHR24148:SF73">
    <property type="entry name" value="HET DOMAIN PROTEIN (AFU_ORTHOLOGUE AFUA_8G01020)"/>
    <property type="match status" value="1"/>
</dbReference>
<evidence type="ECO:0000313" key="3">
    <source>
        <dbReference type="Proteomes" id="UP000235786"/>
    </source>
</evidence>
<evidence type="ECO:0000259" key="1">
    <source>
        <dbReference type="Pfam" id="PF06985"/>
    </source>
</evidence>
<proteinExistence type="predicted"/>
<dbReference type="STRING" id="1149755.A0A2J6RP03"/>
<keyword evidence="3" id="KW-1185">Reference proteome</keyword>
<reference evidence="2 3" key="1">
    <citation type="submission" date="2016-04" db="EMBL/GenBank/DDBJ databases">
        <title>A degradative enzymes factory behind the ericoid mycorrhizal symbiosis.</title>
        <authorList>
            <consortium name="DOE Joint Genome Institute"/>
            <person name="Martino E."/>
            <person name="Morin E."/>
            <person name="Grelet G."/>
            <person name="Kuo A."/>
            <person name="Kohler A."/>
            <person name="Daghino S."/>
            <person name="Barry K."/>
            <person name="Choi C."/>
            <person name="Cichocki N."/>
            <person name="Clum A."/>
            <person name="Copeland A."/>
            <person name="Hainaut M."/>
            <person name="Haridas S."/>
            <person name="Labutti K."/>
            <person name="Lindquist E."/>
            <person name="Lipzen A."/>
            <person name="Khouja H.-R."/>
            <person name="Murat C."/>
            <person name="Ohm R."/>
            <person name="Olson A."/>
            <person name="Spatafora J."/>
            <person name="Veneault-Fourrey C."/>
            <person name="Henrissat B."/>
            <person name="Grigoriev I."/>
            <person name="Martin F."/>
            <person name="Perotto S."/>
        </authorList>
    </citation>
    <scope>NUCLEOTIDE SEQUENCE [LARGE SCALE GENOMIC DNA]</scope>
    <source>
        <strain evidence="2 3">F</strain>
    </source>
</reference>
<organism evidence="2 3">
    <name type="scientific">Hyaloscypha variabilis (strain UAMH 11265 / GT02V1 / F)</name>
    <name type="common">Meliniomyces variabilis</name>
    <dbReference type="NCBI Taxonomy" id="1149755"/>
    <lineage>
        <taxon>Eukaryota</taxon>
        <taxon>Fungi</taxon>
        <taxon>Dikarya</taxon>
        <taxon>Ascomycota</taxon>
        <taxon>Pezizomycotina</taxon>
        <taxon>Leotiomycetes</taxon>
        <taxon>Helotiales</taxon>
        <taxon>Hyaloscyphaceae</taxon>
        <taxon>Hyaloscypha</taxon>
        <taxon>Hyaloscypha variabilis</taxon>
    </lineage>
</organism>
<gene>
    <name evidence="2" type="ORF">L207DRAFT_582466</name>
</gene>
<accession>A0A2J6RP03</accession>
<dbReference type="PANTHER" id="PTHR24148">
    <property type="entry name" value="ANKYRIN REPEAT DOMAIN-CONTAINING PROTEIN 39 HOMOLOG-RELATED"/>
    <property type="match status" value="1"/>
</dbReference>
<dbReference type="Proteomes" id="UP000235786">
    <property type="component" value="Unassembled WGS sequence"/>
</dbReference>
<dbReference type="EMBL" id="KZ613945">
    <property type="protein sequence ID" value="PMD40247.1"/>
    <property type="molecule type" value="Genomic_DNA"/>
</dbReference>
<name>A0A2J6RP03_HYAVF</name>
<dbReference type="Pfam" id="PF06985">
    <property type="entry name" value="HET"/>
    <property type="match status" value="1"/>
</dbReference>
<sequence length="237" mass="26586">MFFGDSDGPDNAIISHEAGVEKISRGIWVRVTLDDFKPEYTTFRTARPAQWSRSQVDDVWCEQFDFELGSTSSDVFRTIARFTWGDYTAISYMWGSPEDTKTITINGMPVTVGENLAAALDCLGSSLVDKVWIDAVCINQDDIDERNAQVLRIRDIFSQSLAVTIWLGEDEMGGTGLESWVETSFDKLRLCNTILEAHGRQTLEAALGIDVKAWESDHNYDELEGVRPRYSASPLPL</sequence>
<evidence type="ECO:0000313" key="2">
    <source>
        <dbReference type="EMBL" id="PMD40247.1"/>
    </source>
</evidence>